<dbReference type="InterPro" id="IPR029044">
    <property type="entry name" value="Nucleotide-diphossugar_trans"/>
</dbReference>
<proteinExistence type="predicted"/>
<evidence type="ECO:0000259" key="1">
    <source>
        <dbReference type="Pfam" id="PF00535"/>
    </source>
</evidence>
<organism evidence="2 3">
    <name type="scientific">Snuella lapsa</name>
    <dbReference type="NCBI Taxonomy" id="870481"/>
    <lineage>
        <taxon>Bacteria</taxon>
        <taxon>Pseudomonadati</taxon>
        <taxon>Bacteroidota</taxon>
        <taxon>Flavobacteriia</taxon>
        <taxon>Flavobacteriales</taxon>
        <taxon>Flavobacteriaceae</taxon>
        <taxon>Snuella</taxon>
    </lineage>
</organism>
<keyword evidence="3" id="KW-1185">Reference proteome</keyword>
<evidence type="ECO:0000313" key="2">
    <source>
        <dbReference type="EMBL" id="GAA3577159.1"/>
    </source>
</evidence>
<dbReference type="CDD" id="cd00761">
    <property type="entry name" value="Glyco_tranf_GTA_type"/>
    <property type="match status" value="1"/>
</dbReference>
<feature type="domain" description="Glycosyltransferase 2-like" evidence="1">
    <location>
        <begin position="12"/>
        <end position="175"/>
    </location>
</feature>
<dbReference type="InterPro" id="IPR001173">
    <property type="entry name" value="Glyco_trans_2-like"/>
</dbReference>
<dbReference type="Pfam" id="PF00535">
    <property type="entry name" value="Glycos_transf_2"/>
    <property type="match status" value="1"/>
</dbReference>
<dbReference type="Proteomes" id="UP001500954">
    <property type="component" value="Unassembled WGS sequence"/>
</dbReference>
<protein>
    <submittedName>
        <fullName evidence="2">Glycosyltransferase</fullName>
    </submittedName>
</protein>
<dbReference type="EMBL" id="BAABCY010000076">
    <property type="protein sequence ID" value="GAA3577159.1"/>
    <property type="molecule type" value="Genomic_DNA"/>
</dbReference>
<reference evidence="3" key="1">
    <citation type="journal article" date="2019" name="Int. J. Syst. Evol. Microbiol.">
        <title>The Global Catalogue of Microorganisms (GCM) 10K type strain sequencing project: providing services to taxonomists for standard genome sequencing and annotation.</title>
        <authorList>
            <consortium name="The Broad Institute Genomics Platform"/>
            <consortium name="The Broad Institute Genome Sequencing Center for Infectious Disease"/>
            <person name="Wu L."/>
            <person name="Ma J."/>
        </authorList>
    </citation>
    <scope>NUCLEOTIDE SEQUENCE [LARGE SCALE GENOMIC DNA]</scope>
    <source>
        <strain evidence="3">JCM 17111</strain>
    </source>
</reference>
<name>A0ABP6Y492_9FLAO</name>
<dbReference type="PANTHER" id="PTHR22916">
    <property type="entry name" value="GLYCOSYLTRANSFERASE"/>
    <property type="match status" value="1"/>
</dbReference>
<gene>
    <name evidence="2" type="ORF">GCM10022395_27480</name>
</gene>
<dbReference type="PANTHER" id="PTHR22916:SF3">
    <property type="entry name" value="UDP-GLCNAC:BETAGAL BETA-1,3-N-ACETYLGLUCOSAMINYLTRANSFERASE-LIKE PROTEIN 1"/>
    <property type="match status" value="1"/>
</dbReference>
<sequence>MYIRKMQKPLISILTPFKNTEAYLAECLDSILKQSYTHWELLIVDDHSTDSSYEVVKRFAKNDNRIKLIKNEGNGIIEALKLAFKLSKGDFITRMDSDDIMPPNKLKVLATNLLNYGKQHVAVGLVKYFCDGGVKEGYKSYEQWLNTLTEIGSNYSEIYKECVIPSPCWMVYRDDLIACDAFNPNRYPEDYDLTFRFYKHQYKCIPCNDVLHYWRDYNTRTSRTHIHYAQNHFTTLKLHYFLDVDYDPKRTLVIWGAGTKGKLIAKILTRKGIPFEWICDNPNKIGRDIYGTKLRAFNYLKQLTNAQSIITVANKKAQKEIRAYLKQIDMKPVEDYVFFC</sequence>
<comment type="caution">
    <text evidence="2">The sequence shown here is derived from an EMBL/GenBank/DDBJ whole genome shotgun (WGS) entry which is preliminary data.</text>
</comment>
<dbReference type="Gene3D" id="3.90.550.10">
    <property type="entry name" value="Spore Coat Polysaccharide Biosynthesis Protein SpsA, Chain A"/>
    <property type="match status" value="1"/>
</dbReference>
<accession>A0ABP6Y492</accession>
<dbReference type="SUPFAM" id="SSF53448">
    <property type="entry name" value="Nucleotide-diphospho-sugar transferases"/>
    <property type="match status" value="1"/>
</dbReference>
<evidence type="ECO:0000313" key="3">
    <source>
        <dbReference type="Proteomes" id="UP001500954"/>
    </source>
</evidence>